<feature type="transmembrane region" description="Helical" evidence="1">
    <location>
        <begin position="246"/>
        <end position="265"/>
    </location>
</feature>
<proteinExistence type="predicted"/>
<dbReference type="VEuPathDB" id="PlasmoDB:PmUG01_10011100"/>
<evidence type="ECO:0000313" key="2">
    <source>
        <dbReference type="EMBL" id="SBS97127.1"/>
    </source>
</evidence>
<dbReference type="Pfam" id="PF05795">
    <property type="entry name" value="Plasmodium_Vir"/>
    <property type="match status" value="2"/>
</dbReference>
<dbReference type="Proteomes" id="UP000078597">
    <property type="component" value="Unassembled WGS sequence"/>
</dbReference>
<sequence length="320" mass="37554">MPGILQESFIQSLPSKIYYRTKFESNYNYCSAFEDNSKFPEKKAQLNNYEKIKSVQDKLARALCYVAFTSDGNDCKEQCHNLYYWLGNELLLSKLEESSFSKVIGILNDISNILYEPGKCKCTFFKETDMKTFEKMKTAYDYCKDHVSIKSTLEKHNNMCNNEFSAYLVNSDNTYNELYDCAKTKPVLYIMQLKNHIPSCFNEKLSRLTCIINKVSAEEQDSSPYNTAHIDEEFVINSSTFGSSQIILYIVIPFIVIFFFGFLLYKFTPIWSWMHTQILKKKSSRRNLEDTDTLELTEYMYEQRKSNLDRRQLNVAYYAT</sequence>
<dbReference type="InterPro" id="IPR008780">
    <property type="entry name" value="Plasmodium_Vir"/>
</dbReference>
<keyword evidence="1" id="KW-0472">Membrane</keyword>
<reference evidence="3" key="1">
    <citation type="submission" date="2016-05" db="EMBL/GenBank/DDBJ databases">
        <authorList>
            <person name="Naeem Raeece"/>
        </authorList>
    </citation>
    <scope>NUCLEOTIDE SEQUENCE [LARGE SCALE GENOMIC DNA]</scope>
</reference>
<dbReference type="AlphaFoldDB" id="A0A1A8WVY8"/>
<keyword evidence="1" id="KW-0812">Transmembrane</keyword>
<protein>
    <submittedName>
        <fullName evidence="2">PIR Superfamily Protein</fullName>
    </submittedName>
</protein>
<dbReference type="EMBL" id="FLQW01004610">
    <property type="protein sequence ID" value="SBS97127.1"/>
    <property type="molecule type" value="Genomic_DNA"/>
</dbReference>
<evidence type="ECO:0000256" key="1">
    <source>
        <dbReference type="SAM" id="Phobius"/>
    </source>
</evidence>
<evidence type="ECO:0000313" key="3">
    <source>
        <dbReference type="Proteomes" id="UP000078597"/>
    </source>
</evidence>
<gene>
    <name evidence="2" type="ORF">PMALA_059150</name>
</gene>
<keyword evidence="1" id="KW-1133">Transmembrane helix</keyword>
<name>A0A1A8WVY8_PLAMA</name>
<accession>A0A1A8WVY8</accession>
<organism evidence="2 3">
    <name type="scientific">Plasmodium malariae</name>
    <dbReference type="NCBI Taxonomy" id="5858"/>
    <lineage>
        <taxon>Eukaryota</taxon>
        <taxon>Sar</taxon>
        <taxon>Alveolata</taxon>
        <taxon>Apicomplexa</taxon>
        <taxon>Aconoidasida</taxon>
        <taxon>Haemosporida</taxon>
        <taxon>Plasmodiidae</taxon>
        <taxon>Plasmodium</taxon>
        <taxon>Plasmodium (Plasmodium)</taxon>
    </lineage>
</organism>